<dbReference type="PANTHER" id="PTHR47019">
    <property type="entry name" value="LIPID II FLIPPASE MURJ"/>
    <property type="match status" value="1"/>
</dbReference>
<keyword evidence="6 10" id="KW-1133">Transmembrane helix</keyword>
<evidence type="ECO:0000256" key="2">
    <source>
        <dbReference type="ARBA" id="ARBA00022475"/>
    </source>
</evidence>
<evidence type="ECO:0000256" key="6">
    <source>
        <dbReference type="ARBA" id="ARBA00022989"/>
    </source>
</evidence>
<dbReference type="InterPro" id="IPR004268">
    <property type="entry name" value="MurJ"/>
</dbReference>
<evidence type="ECO:0000256" key="10">
    <source>
        <dbReference type="SAM" id="Phobius"/>
    </source>
</evidence>
<dbReference type="Pfam" id="PF03023">
    <property type="entry name" value="MurJ"/>
    <property type="match status" value="1"/>
</dbReference>
<dbReference type="PATRIC" id="fig|1359157.3.peg.1501"/>
<keyword evidence="7 10" id="KW-0472">Membrane</keyword>
<comment type="caution">
    <text evidence="11">The sequence shown here is derived from an EMBL/GenBank/DDBJ whole genome shotgun (WGS) entry which is preliminary data.</text>
</comment>
<sequence length="102" mass="11246">MDTCQMIEKQNSALDLGMTLIIPSAAILIASPEPVLMALLNYGQFDYWAIGNTVPVLAALATSLPAFVISKILLLFFYARRIHHTSVVFCNVSRQMLCVLIC</sequence>
<dbReference type="InterPro" id="IPR051050">
    <property type="entry name" value="Lipid_II_flippase_MurJ/MviN"/>
</dbReference>
<gene>
    <name evidence="11" type="ORF">APHCRT_1595</name>
</gene>
<dbReference type="GO" id="GO:0008360">
    <property type="term" value="P:regulation of cell shape"/>
    <property type="evidence" value="ECO:0007669"/>
    <property type="project" value="UniProtKB-KW"/>
</dbReference>
<keyword evidence="5" id="KW-0573">Peptidoglycan synthesis</keyword>
<feature type="transmembrane region" description="Helical" evidence="10">
    <location>
        <begin position="56"/>
        <end position="79"/>
    </location>
</feature>
<evidence type="ECO:0000256" key="1">
    <source>
        <dbReference type="ARBA" id="ARBA00004651"/>
    </source>
</evidence>
<evidence type="ECO:0000256" key="9">
    <source>
        <dbReference type="ARBA" id="ARBA00061532"/>
    </source>
</evidence>
<keyword evidence="3 10" id="KW-0812">Transmembrane</keyword>
<evidence type="ECO:0000256" key="3">
    <source>
        <dbReference type="ARBA" id="ARBA00022692"/>
    </source>
</evidence>
<evidence type="ECO:0000256" key="4">
    <source>
        <dbReference type="ARBA" id="ARBA00022960"/>
    </source>
</evidence>
<evidence type="ECO:0000256" key="8">
    <source>
        <dbReference type="ARBA" id="ARBA00060041"/>
    </source>
</evidence>
<reference evidence="11 12" key="1">
    <citation type="submission" date="2015-01" db="EMBL/GenBank/DDBJ databases">
        <title>Genome Sequencing of Rickettsiales.</title>
        <authorList>
            <person name="Daugherty S.C."/>
            <person name="Su Q."/>
            <person name="Abolude K."/>
            <person name="Beier-Sexton M."/>
            <person name="Carlyon J.A."/>
            <person name="Carter R."/>
            <person name="Day N.P."/>
            <person name="Dumler S.J."/>
            <person name="Dyachenko V."/>
            <person name="Godinez A."/>
            <person name="Kurtti T.J."/>
            <person name="Lichay M."/>
            <person name="Mullins K.E."/>
            <person name="Ott S."/>
            <person name="Pappas-Brown V."/>
            <person name="Paris D.H."/>
            <person name="Patel P."/>
            <person name="Richards A.L."/>
            <person name="Sadzewicz L."/>
            <person name="Sears K."/>
            <person name="Seidman D."/>
            <person name="Sengamalay N."/>
            <person name="Stenos J."/>
            <person name="Tallon L.J."/>
            <person name="Vincent G."/>
            <person name="Fraser C.M."/>
            <person name="Munderloh U."/>
            <person name="Dunning-Hotopp J.C."/>
        </authorList>
    </citation>
    <scope>NUCLEOTIDE SEQUENCE [LARGE SCALE GENOMIC DNA]</scope>
    <source>
        <strain evidence="11 12">CRT53-1</strain>
    </source>
</reference>
<evidence type="ECO:0000313" key="12">
    <source>
        <dbReference type="Proteomes" id="UP000033722"/>
    </source>
</evidence>
<proteinExistence type="inferred from homology"/>
<dbReference type="GO" id="GO:0009252">
    <property type="term" value="P:peptidoglycan biosynthetic process"/>
    <property type="evidence" value="ECO:0007669"/>
    <property type="project" value="UniProtKB-KW"/>
</dbReference>
<dbReference type="Proteomes" id="UP000033722">
    <property type="component" value="Unassembled WGS sequence"/>
</dbReference>
<dbReference type="AlphaFoldDB" id="A0A0F3PIK0"/>
<organism evidence="11 12">
    <name type="scientific">Anaplasma phagocytophilum str. CRT53-1</name>
    <dbReference type="NCBI Taxonomy" id="1359157"/>
    <lineage>
        <taxon>Bacteria</taxon>
        <taxon>Pseudomonadati</taxon>
        <taxon>Pseudomonadota</taxon>
        <taxon>Alphaproteobacteria</taxon>
        <taxon>Rickettsiales</taxon>
        <taxon>Anaplasmataceae</taxon>
        <taxon>Anaplasma</taxon>
        <taxon>phagocytophilum group</taxon>
    </lineage>
</organism>
<dbReference type="GO" id="GO:0005886">
    <property type="term" value="C:plasma membrane"/>
    <property type="evidence" value="ECO:0007669"/>
    <property type="project" value="UniProtKB-SubCell"/>
</dbReference>
<keyword evidence="2" id="KW-1003">Cell membrane</keyword>
<name>A0A0F3PIK0_ANAPH</name>
<protein>
    <submittedName>
        <fullName evidence="11">MviN-like family protein</fullName>
    </submittedName>
</protein>
<feature type="transmembrane region" description="Helical" evidence="10">
    <location>
        <begin position="12"/>
        <end position="31"/>
    </location>
</feature>
<dbReference type="PANTHER" id="PTHR47019:SF1">
    <property type="entry name" value="LIPID II FLIPPASE MURJ"/>
    <property type="match status" value="1"/>
</dbReference>
<evidence type="ECO:0000256" key="5">
    <source>
        <dbReference type="ARBA" id="ARBA00022984"/>
    </source>
</evidence>
<evidence type="ECO:0000313" key="11">
    <source>
        <dbReference type="EMBL" id="KJV80108.1"/>
    </source>
</evidence>
<dbReference type="EMBL" id="LAOD01000039">
    <property type="protein sequence ID" value="KJV80108.1"/>
    <property type="molecule type" value="Genomic_DNA"/>
</dbReference>
<comment type="subcellular location">
    <subcellularLocation>
        <location evidence="1">Cell membrane</location>
        <topology evidence="1">Multi-pass membrane protein</topology>
    </subcellularLocation>
</comment>
<comment type="function">
    <text evidence="8">Involved in peptidoglycan biosynthesis. Transports lipid-linked peptidoglycan precursors from the inner to the outer leaflet of the cytoplasmic membrane.</text>
</comment>
<comment type="similarity">
    <text evidence="9">Belongs to the MurJ/MviN family.</text>
</comment>
<dbReference type="GO" id="GO:0034204">
    <property type="term" value="P:lipid translocation"/>
    <property type="evidence" value="ECO:0007669"/>
    <property type="project" value="TreeGrafter"/>
</dbReference>
<keyword evidence="4" id="KW-0133">Cell shape</keyword>
<accession>A0A0F3PIK0</accession>
<dbReference type="GO" id="GO:0015648">
    <property type="term" value="F:lipid-linked peptidoglycan transporter activity"/>
    <property type="evidence" value="ECO:0007669"/>
    <property type="project" value="TreeGrafter"/>
</dbReference>
<evidence type="ECO:0000256" key="7">
    <source>
        <dbReference type="ARBA" id="ARBA00023136"/>
    </source>
</evidence>